<sequence>MHRGRSPASLRLALRLAARSGFSQARNLPSDAIAGVKVVAGLRRRAEVRPGCVHSPSALKGPHRRAPRAIARIASARCAIGFSLRSNLPSDANATPPVVAWLLYRLRSACRGGRVLEAARSFSPGGSRRRARWCGRWYRIGSLDDRTLAGSVLPLGAISAVKGVAEVGRGWLARPLFGAGGSLSVCAGGGLLLLGAIGGFWRGARGADWEEGRSWRVGCVRTGGGLT</sequence>
<organism evidence="1 2">
    <name type="scientific">Actinomadura pelletieri DSM 43383</name>
    <dbReference type="NCBI Taxonomy" id="1120940"/>
    <lineage>
        <taxon>Bacteria</taxon>
        <taxon>Bacillati</taxon>
        <taxon>Actinomycetota</taxon>
        <taxon>Actinomycetes</taxon>
        <taxon>Streptosporangiales</taxon>
        <taxon>Thermomonosporaceae</taxon>
        <taxon>Actinomadura</taxon>
    </lineage>
</organism>
<dbReference type="EMBL" id="RBWU01000003">
    <property type="protein sequence ID" value="RKS75033.1"/>
    <property type="molecule type" value="Genomic_DNA"/>
</dbReference>
<evidence type="ECO:0000313" key="1">
    <source>
        <dbReference type="EMBL" id="RKS75033.1"/>
    </source>
</evidence>
<accession>A0A495QPX3</accession>
<reference evidence="1 2" key="1">
    <citation type="submission" date="2018-10" db="EMBL/GenBank/DDBJ databases">
        <title>Genomic Encyclopedia of Archaeal and Bacterial Type Strains, Phase II (KMG-II): from individual species to whole genera.</title>
        <authorList>
            <person name="Goeker M."/>
        </authorList>
    </citation>
    <scope>NUCLEOTIDE SEQUENCE [LARGE SCALE GENOMIC DNA]</scope>
    <source>
        <strain evidence="1 2">DSM 43383</strain>
    </source>
</reference>
<comment type="caution">
    <text evidence="1">The sequence shown here is derived from an EMBL/GenBank/DDBJ whole genome shotgun (WGS) entry which is preliminary data.</text>
</comment>
<evidence type="ECO:0000313" key="2">
    <source>
        <dbReference type="Proteomes" id="UP000274601"/>
    </source>
</evidence>
<keyword evidence="2" id="KW-1185">Reference proteome</keyword>
<protein>
    <submittedName>
        <fullName evidence="1">Uncharacterized protein</fullName>
    </submittedName>
</protein>
<proteinExistence type="predicted"/>
<name>A0A495QPX3_9ACTN</name>
<dbReference type="AlphaFoldDB" id="A0A495QPX3"/>
<gene>
    <name evidence="1" type="ORF">BZB76_3559</name>
</gene>
<dbReference type="Proteomes" id="UP000274601">
    <property type="component" value="Unassembled WGS sequence"/>
</dbReference>